<protein>
    <submittedName>
        <fullName evidence="2">Uncharacterized protein</fullName>
    </submittedName>
</protein>
<feature type="coiled-coil region" evidence="1">
    <location>
        <begin position="47"/>
        <end position="74"/>
    </location>
</feature>
<dbReference type="KEGG" id="apor:DDU33_06210"/>
<dbReference type="Proteomes" id="UP000244920">
    <property type="component" value="Chromosome"/>
</dbReference>
<organism evidence="2 3">
    <name type="scientific">Actinobacillus porcitonsillarum</name>
    <dbReference type="NCBI Taxonomy" id="189834"/>
    <lineage>
        <taxon>Bacteria</taxon>
        <taxon>Pseudomonadati</taxon>
        <taxon>Pseudomonadota</taxon>
        <taxon>Gammaproteobacteria</taxon>
        <taxon>Pasteurellales</taxon>
        <taxon>Pasteurellaceae</taxon>
        <taxon>Actinobacillus</taxon>
    </lineage>
</organism>
<evidence type="ECO:0000313" key="3">
    <source>
        <dbReference type="Proteomes" id="UP000244920"/>
    </source>
</evidence>
<sequence length="173" mass="20707">MINKYIQAFYLKPHSTLFKFIDYLNLHLRKIIILLVLVTITYPTSQMLRHQHSYQKFEEEYQNLEQEAVKKATLFANLMNKQKEQNEKDKTLSQISQSLEQLFHRYHAEVENIQWSMENNRSITITINQQPKTIFTIIHDLTGFKMLRFKELSLTKLNRAHLIQLNATLQLIE</sequence>
<name>A0A2U8FKU3_9PAST</name>
<reference evidence="3" key="1">
    <citation type="submission" date="2018-05" db="EMBL/GenBank/DDBJ databases">
        <title>Complete genome sequence of Actinobacillus porcitonsillarum reference strain 9953L55 (CCUG 46996).</title>
        <authorList>
            <person name="Dona V."/>
            <person name="Perreten V."/>
        </authorList>
    </citation>
    <scope>NUCLEOTIDE SEQUENCE [LARGE SCALE GENOMIC DNA]</scope>
    <source>
        <strain evidence="3">9953L55</strain>
    </source>
</reference>
<gene>
    <name evidence="2" type="ORF">DDU33_06210</name>
</gene>
<dbReference type="EMBL" id="CP029206">
    <property type="protein sequence ID" value="AWI51096.1"/>
    <property type="molecule type" value="Genomic_DNA"/>
</dbReference>
<proteinExistence type="predicted"/>
<keyword evidence="1" id="KW-0175">Coiled coil</keyword>
<evidence type="ECO:0000313" key="2">
    <source>
        <dbReference type="EMBL" id="AWI51096.1"/>
    </source>
</evidence>
<evidence type="ECO:0000256" key="1">
    <source>
        <dbReference type="SAM" id="Coils"/>
    </source>
</evidence>
<dbReference type="AlphaFoldDB" id="A0A2U8FKU3"/>
<accession>A0A2U8FKU3</accession>
<keyword evidence="3" id="KW-1185">Reference proteome</keyword>